<dbReference type="InterPro" id="IPR011009">
    <property type="entry name" value="Kinase-like_dom_sf"/>
</dbReference>
<dbReference type="Gene3D" id="1.10.510.10">
    <property type="entry name" value="Transferase(Phosphotransferase) domain 1"/>
    <property type="match status" value="1"/>
</dbReference>
<protein>
    <recommendedName>
        <fullName evidence="4">Protein kinase domain-containing protein</fullName>
    </recommendedName>
</protein>
<dbReference type="GeneID" id="68106101"/>
<dbReference type="PROSITE" id="PS50011">
    <property type="entry name" value="PROTEIN_KINASE_DOM"/>
    <property type="match status" value="1"/>
</dbReference>
<evidence type="ECO:0000256" key="1">
    <source>
        <dbReference type="ARBA" id="ARBA00022741"/>
    </source>
</evidence>
<dbReference type="PANTHER" id="PTHR27007">
    <property type="match status" value="1"/>
</dbReference>
<gene>
    <name evidence="5" type="ORF">C9374_013648</name>
</gene>
<feature type="region of interest" description="Disordered" evidence="3">
    <location>
        <begin position="1"/>
        <end position="85"/>
    </location>
</feature>
<evidence type="ECO:0000313" key="6">
    <source>
        <dbReference type="Proteomes" id="UP000816034"/>
    </source>
</evidence>
<dbReference type="EMBL" id="PYSW02000070">
    <property type="protein sequence ID" value="KAG2372693.1"/>
    <property type="molecule type" value="Genomic_DNA"/>
</dbReference>
<dbReference type="InterPro" id="IPR050528">
    <property type="entry name" value="L-type_Lectin-RKs"/>
</dbReference>
<feature type="compositionally biased region" description="Polar residues" evidence="3">
    <location>
        <begin position="1"/>
        <end position="20"/>
    </location>
</feature>
<evidence type="ECO:0000259" key="4">
    <source>
        <dbReference type="PROSITE" id="PS50011"/>
    </source>
</evidence>
<proteinExistence type="predicted"/>
<keyword evidence="1" id="KW-0547">Nucleotide-binding</keyword>
<accession>A0AA88KBN8</accession>
<name>A0AA88KBN8_NAELO</name>
<evidence type="ECO:0000256" key="3">
    <source>
        <dbReference type="SAM" id="MobiDB-lite"/>
    </source>
</evidence>
<dbReference type="GO" id="GO:0005524">
    <property type="term" value="F:ATP binding"/>
    <property type="evidence" value="ECO:0007669"/>
    <property type="project" value="UniProtKB-KW"/>
</dbReference>
<keyword evidence="6" id="KW-1185">Reference proteome</keyword>
<reference evidence="5 6" key="1">
    <citation type="journal article" date="2018" name="BMC Genomics">
        <title>The genome of Naegleria lovaniensis, the basis for a comparative approach to unravel pathogenicity factors of the human pathogenic amoeba N. fowleri.</title>
        <authorList>
            <person name="Liechti N."/>
            <person name="Schurch N."/>
            <person name="Bruggmann R."/>
            <person name="Wittwer M."/>
        </authorList>
    </citation>
    <scope>NUCLEOTIDE SEQUENCE [LARGE SCALE GENOMIC DNA]</scope>
    <source>
        <strain evidence="5 6">ATCC 30569</strain>
    </source>
</reference>
<evidence type="ECO:0000256" key="2">
    <source>
        <dbReference type="ARBA" id="ARBA00022840"/>
    </source>
</evidence>
<dbReference type="SUPFAM" id="SSF56112">
    <property type="entry name" value="Protein kinase-like (PK-like)"/>
    <property type="match status" value="1"/>
</dbReference>
<dbReference type="GO" id="GO:0004672">
    <property type="term" value="F:protein kinase activity"/>
    <property type="evidence" value="ECO:0007669"/>
    <property type="project" value="InterPro"/>
</dbReference>
<dbReference type="RefSeq" id="XP_044541868.1">
    <property type="nucleotide sequence ID" value="XM_044689548.1"/>
</dbReference>
<sequence>MSRQHSSSSGKNKTSPNSLSHGRLDLSCDGSTEREPEHNRSASSSNRFHRVPSNQHSKKRTSEDNDETEPEDWDQSKKKKSDTDSNQIVSLELYNSHLEVFAAKIKRTIARVAFLSKGGQGSVFKVTWVECYSCEEIDGRLFLEMKIYQHHLGKYPITETMIYRVLIQISQALMYLYEECGQVLHRDVKVHNILVENFKQDEFKVVLADLGLARGELTITEGRCAIGTEGYKTPWHEDPSPKTDIYALGRTIVKVIEGTRYVMKDKILFSDQLQQFVTTGLCNRIKSNRPDYKTIQERAQSMLSEYLNKPHMLTYNYDDGYLNEYFENLKNKYSNKKDSQKPFSYSL</sequence>
<dbReference type="SMART" id="SM00220">
    <property type="entry name" value="S_TKc"/>
    <property type="match status" value="1"/>
</dbReference>
<feature type="domain" description="Protein kinase" evidence="4">
    <location>
        <begin position="37"/>
        <end position="326"/>
    </location>
</feature>
<organism evidence="5 6">
    <name type="scientific">Naegleria lovaniensis</name>
    <name type="common">Amoeba</name>
    <dbReference type="NCBI Taxonomy" id="51637"/>
    <lineage>
        <taxon>Eukaryota</taxon>
        <taxon>Discoba</taxon>
        <taxon>Heterolobosea</taxon>
        <taxon>Tetramitia</taxon>
        <taxon>Eutetramitia</taxon>
        <taxon>Vahlkampfiidae</taxon>
        <taxon>Naegleria</taxon>
    </lineage>
</organism>
<feature type="compositionally biased region" description="Basic and acidic residues" evidence="3">
    <location>
        <begin position="22"/>
        <end position="40"/>
    </location>
</feature>
<dbReference type="Pfam" id="PF00069">
    <property type="entry name" value="Pkinase"/>
    <property type="match status" value="1"/>
</dbReference>
<dbReference type="InterPro" id="IPR008271">
    <property type="entry name" value="Ser/Thr_kinase_AS"/>
</dbReference>
<dbReference type="InterPro" id="IPR000719">
    <property type="entry name" value="Prot_kinase_dom"/>
</dbReference>
<feature type="compositionally biased region" description="Acidic residues" evidence="3">
    <location>
        <begin position="64"/>
        <end position="73"/>
    </location>
</feature>
<keyword evidence="2" id="KW-0067">ATP-binding</keyword>
<evidence type="ECO:0000313" key="5">
    <source>
        <dbReference type="EMBL" id="KAG2372693.1"/>
    </source>
</evidence>
<dbReference type="AlphaFoldDB" id="A0AA88KBN8"/>
<dbReference type="PROSITE" id="PS00108">
    <property type="entry name" value="PROTEIN_KINASE_ST"/>
    <property type="match status" value="1"/>
</dbReference>
<dbReference type="Proteomes" id="UP000816034">
    <property type="component" value="Unassembled WGS sequence"/>
</dbReference>
<comment type="caution">
    <text evidence="5">The sequence shown here is derived from an EMBL/GenBank/DDBJ whole genome shotgun (WGS) entry which is preliminary data.</text>
</comment>